<dbReference type="Gene3D" id="2.130.10.10">
    <property type="entry name" value="YVTN repeat-like/Quinoprotein amine dehydrogenase"/>
    <property type="match status" value="1"/>
</dbReference>
<dbReference type="Proteomes" id="UP000277204">
    <property type="component" value="Unassembled WGS sequence"/>
</dbReference>
<evidence type="ECO:0000256" key="1">
    <source>
        <dbReference type="ARBA" id="ARBA00004245"/>
    </source>
</evidence>
<gene>
    <name evidence="11" type="ORF">SMRZ_LOCUS6949</name>
</gene>
<keyword evidence="5" id="KW-0677">Repeat</keyword>
<dbReference type="GO" id="GO:0051015">
    <property type="term" value="F:actin filament binding"/>
    <property type="evidence" value="ECO:0007669"/>
    <property type="project" value="TreeGrafter"/>
</dbReference>
<evidence type="ECO:0000313" key="12">
    <source>
        <dbReference type="Proteomes" id="UP000277204"/>
    </source>
</evidence>
<dbReference type="InterPro" id="IPR036322">
    <property type="entry name" value="WD40_repeat_dom_sf"/>
</dbReference>
<dbReference type="PANTHER" id="PTHR10709:SF2">
    <property type="entry name" value="ACTIN-RELATED PROTEIN 2_3 COMPLEX SUBUNIT"/>
    <property type="match status" value="1"/>
</dbReference>
<name>A0A3P7Z8F6_9TREM</name>
<evidence type="ECO:0000256" key="9">
    <source>
        <dbReference type="ARBA" id="ARBA00041789"/>
    </source>
</evidence>
<evidence type="ECO:0000256" key="4">
    <source>
        <dbReference type="ARBA" id="ARBA00022574"/>
    </source>
</evidence>
<comment type="subcellular location">
    <subcellularLocation>
        <location evidence="1">Cytoplasm</location>
        <location evidence="1">Cytoskeleton</location>
    </subcellularLocation>
</comment>
<evidence type="ECO:0000256" key="3">
    <source>
        <dbReference type="ARBA" id="ARBA00022490"/>
    </source>
</evidence>
<sequence>MGSTVPMAISHTLGTDSLVSHAFNRDGTELALSVNTSDVYLLSVPESPSGRFQVIDILREHSALVTSIDWAPQTNRIVSCSADRNAYVWNKQSDNKWKPTLVLLMVRCIDRAAVCVKWSPLEDRFAVGSGSKLLAVCWFDEESDWWIGKKIKKPIRSTVTCIDWHPNNVLLACGSSDFHARIFSAFTSSGPSESVWGKHTPLGAVLFDYSDGEGESSSFIGDVVQIRKTFHLFQNFVIVLFPF</sequence>
<dbReference type="AlphaFoldDB" id="A0A3P7Z8F6"/>
<keyword evidence="3" id="KW-0963">Cytoplasm</keyword>
<evidence type="ECO:0000256" key="5">
    <source>
        <dbReference type="ARBA" id="ARBA00022737"/>
    </source>
</evidence>
<evidence type="ECO:0000256" key="2">
    <source>
        <dbReference type="ARBA" id="ARBA00006260"/>
    </source>
</evidence>
<reference evidence="11 12" key="1">
    <citation type="submission" date="2018-11" db="EMBL/GenBank/DDBJ databases">
        <authorList>
            <consortium name="Pathogen Informatics"/>
        </authorList>
    </citation>
    <scope>NUCLEOTIDE SEQUENCE [LARGE SCALE GENOMIC DNA]</scope>
    <source>
        <strain evidence="11 12">Zambia</strain>
    </source>
</reference>
<comment type="similarity">
    <text evidence="2">Belongs to the WD repeat ARPC1 family.</text>
</comment>
<dbReference type="PANTHER" id="PTHR10709">
    <property type="entry name" value="ACTIN-RELATED PROTEIN 2/3 COMPLEX SUBUNIT 1"/>
    <property type="match status" value="1"/>
</dbReference>
<dbReference type="GO" id="GO:0034314">
    <property type="term" value="P:Arp2/3 complex-mediated actin nucleation"/>
    <property type="evidence" value="ECO:0007669"/>
    <property type="project" value="InterPro"/>
</dbReference>
<dbReference type="SMART" id="SM00320">
    <property type="entry name" value="WD40"/>
    <property type="match status" value="3"/>
</dbReference>
<keyword evidence="6" id="KW-0009">Actin-binding</keyword>
<protein>
    <recommendedName>
        <fullName evidence="8">Arp2/3 complex 41 kDa subunit</fullName>
    </recommendedName>
    <alternativeName>
        <fullName evidence="9">p41-ARC</fullName>
    </alternativeName>
</protein>
<proteinExistence type="inferred from homology"/>
<dbReference type="SUPFAM" id="SSF50978">
    <property type="entry name" value="WD40 repeat-like"/>
    <property type="match status" value="1"/>
</dbReference>
<dbReference type="Pfam" id="PF00400">
    <property type="entry name" value="WD40"/>
    <property type="match status" value="2"/>
</dbReference>
<feature type="repeat" description="WD" evidence="10">
    <location>
        <begin position="58"/>
        <end position="90"/>
    </location>
</feature>
<evidence type="ECO:0000256" key="8">
    <source>
        <dbReference type="ARBA" id="ARBA00041244"/>
    </source>
</evidence>
<evidence type="ECO:0000313" key="11">
    <source>
        <dbReference type="EMBL" id="VDO73913.1"/>
    </source>
</evidence>
<dbReference type="InterPro" id="IPR017383">
    <property type="entry name" value="ARPC1"/>
</dbReference>
<organism evidence="11 12">
    <name type="scientific">Schistosoma margrebowiei</name>
    <dbReference type="NCBI Taxonomy" id="48269"/>
    <lineage>
        <taxon>Eukaryota</taxon>
        <taxon>Metazoa</taxon>
        <taxon>Spiralia</taxon>
        <taxon>Lophotrochozoa</taxon>
        <taxon>Platyhelminthes</taxon>
        <taxon>Trematoda</taxon>
        <taxon>Digenea</taxon>
        <taxon>Strigeidida</taxon>
        <taxon>Schistosomatoidea</taxon>
        <taxon>Schistosomatidae</taxon>
        <taxon>Schistosoma</taxon>
    </lineage>
</organism>
<dbReference type="InterPro" id="IPR001680">
    <property type="entry name" value="WD40_rpt"/>
</dbReference>
<keyword evidence="4 10" id="KW-0853">WD repeat</keyword>
<evidence type="ECO:0000256" key="10">
    <source>
        <dbReference type="PROSITE-ProRule" id="PRU00221"/>
    </source>
</evidence>
<dbReference type="GO" id="GO:0005885">
    <property type="term" value="C:Arp2/3 protein complex"/>
    <property type="evidence" value="ECO:0007669"/>
    <property type="project" value="InterPro"/>
</dbReference>
<keyword evidence="12" id="KW-1185">Reference proteome</keyword>
<evidence type="ECO:0000256" key="7">
    <source>
        <dbReference type="ARBA" id="ARBA00023212"/>
    </source>
</evidence>
<dbReference type="InterPro" id="IPR015943">
    <property type="entry name" value="WD40/YVTN_repeat-like_dom_sf"/>
</dbReference>
<dbReference type="PROSITE" id="PS50082">
    <property type="entry name" value="WD_REPEATS_2"/>
    <property type="match status" value="1"/>
</dbReference>
<dbReference type="EMBL" id="UZAI01002697">
    <property type="protein sequence ID" value="VDO73913.1"/>
    <property type="molecule type" value="Genomic_DNA"/>
</dbReference>
<evidence type="ECO:0000256" key="6">
    <source>
        <dbReference type="ARBA" id="ARBA00023203"/>
    </source>
</evidence>
<accession>A0A3P7Z8F6</accession>
<dbReference type="PROSITE" id="PS50294">
    <property type="entry name" value="WD_REPEATS_REGION"/>
    <property type="match status" value="1"/>
</dbReference>
<keyword evidence="7" id="KW-0206">Cytoskeleton</keyword>